<sequence>MAGVQLVHLDSAADDVSRGCDRNMEGWHVPAIDERLQELVDQATARLTERWEVAEAELTAMLQDSIDTECALNDPDRVKVQSSRIKSKARIAEKIQRRVRNREIDPPETIEQVQNSIFDIVGLRIICKTLRDVDLASKAVNAAYGPYLEQVGDPKDYIRNPKPSGYRSLHYLLRITVDEGDGPVQVPCEVQVRTMMQDAWGELTHENSYKSGDAALPGLFLDLSRHMADLMDQVDQLALTLAEASESIMTQMAVHNEFPLVDPDSGNHRPALESGKVYLGRVLTTGRNYALVLVDQFRGLLGASEVKQVLGLESFVEVSDYVLPGDSLQVRIIEHDPARDRLLLEPADAVDLRRRHGRRKSKTVGGG</sequence>
<dbReference type="InterPro" id="IPR043519">
    <property type="entry name" value="NT_sf"/>
</dbReference>
<dbReference type="SMART" id="SM00954">
    <property type="entry name" value="RelA_SpoT"/>
    <property type="match status" value="1"/>
</dbReference>
<evidence type="ECO:0000313" key="2">
    <source>
        <dbReference type="EMBL" id="SDS01949.1"/>
    </source>
</evidence>
<dbReference type="GO" id="GO:0015969">
    <property type="term" value="P:guanosine tetraphosphate metabolic process"/>
    <property type="evidence" value="ECO:0007669"/>
    <property type="project" value="InterPro"/>
</dbReference>
<dbReference type="PANTHER" id="PTHR47837:SF1">
    <property type="entry name" value="GTP PYROPHOSPHOKINASE YJBM"/>
    <property type="match status" value="1"/>
</dbReference>
<reference evidence="2 3" key="1">
    <citation type="submission" date="2016-10" db="EMBL/GenBank/DDBJ databases">
        <authorList>
            <person name="de Groot N.N."/>
        </authorList>
    </citation>
    <scope>NUCLEOTIDE SEQUENCE [LARGE SCALE GENOMIC DNA]</scope>
    <source>
        <strain evidence="2 3">DSM 21800</strain>
    </source>
</reference>
<proteinExistence type="predicted"/>
<dbReference type="SMART" id="SM00316">
    <property type="entry name" value="S1"/>
    <property type="match status" value="1"/>
</dbReference>
<feature type="domain" description="S1 motif" evidence="1">
    <location>
        <begin position="275"/>
        <end position="347"/>
    </location>
</feature>
<evidence type="ECO:0000259" key="1">
    <source>
        <dbReference type="PROSITE" id="PS50126"/>
    </source>
</evidence>
<organism evidence="2 3">
    <name type="scientific">Microlunatus soli</name>
    <dbReference type="NCBI Taxonomy" id="630515"/>
    <lineage>
        <taxon>Bacteria</taxon>
        <taxon>Bacillati</taxon>
        <taxon>Actinomycetota</taxon>
        <taxon>Actinomycetes</taxon>
        <taxon>Propionibacteriales</taxon>
        <taxon>Propionibacteriaceae</taxon>
        <taxon>Microlunatus</taxon>
    </lineage>
</organism>
<dbReference type="InterPro" id="IPR003029">
    <property type="entry name" value="S1_domain"/>
</dbReference>
<dbReference type="SUPFAM" id="SSF50249">
    <property type="entry name" value="Nucleic acid-binding proteins"/>
    <property type="match status" value="1"/>
</dbReference>
<dbReference type="Gene3D" id="3.30.460.10">
    <property type="entry name" value="Beta Polymerase, domain 2"/>
    <property type="match status" value="1"/>
</dbReference>
<dbReference type="InterPro" id="IPR007685">
    <property type="entry name" value="RelA_SpoT"/>
</dbReference>
<accession>A0A1H1NUA1</accession>
<dbReference type="GO" id="GO:0016301">
    <property type="term" value="F:kinase activity"/>
    <property type="evidence" value="ECO:0007669"/>
    <property type="project" value="UniProtKB-KW"/>
</dbReference>
<keyword evidence="2" id="KW-0418">Kinase</keyword>
<dbReference type="Pfam" id="PF04607">
    <property type="entry name" value="RelA_SpoT"/>
    <property type="match status" value="1"/>
</dbReference>
<dbReference type="AlphaFoldDB" id="A0A1H1NUA1"/>
<dbReference type="SUPFAM" id="SSF81301">
    <property type="entry name" value="Nucleotidyltransferase"/>
    <property type="match status" value="1"/>
</dbReference>
<evidence type="ECO:0000313" key="3">
    <source>
        <dbReference type="Proteomes" id="UP000199103"/>
    </source>
</evidence>
<dbReference type="InterPro" id="IPR012340">
    <property type="entry name" value="NA-bd_OB-fold"/>
</dbReference>
<protein>
    <submittedName>
        <fullName evidence="2">Putative GTP pyrophosphokinase</fullName>
    </submittedName>
</protein>
<dbReference type="PANTHER" id="PTHR47837">
    <property type="entry name" value="GTP PYROPHOSPHOKINASE YJBM"/>
    <property type="match status" value="1"/>
</dbReference>
<dbReference type="CDD" id="cd05399">
    <property type="entry name" value="NT_Rel-Spo_like"/>
    <property type="match status" value="1"/>
</dbReference>
<dbReference type="PROSITE" id="PS50126">
    <property type="entry name" value="S1"/>
    <property type="match status" value="1"/>
</dbReference>
<keyword evidence="2" id="KW-0808">Transferase</keyword>
<name>A0A1H1NUA1_9ACTN</name>
<keyword evidence="3" id="KW-1185">Reference proteome</keyword>
<dbReference type="STRING" id="630515.SAMN04489812_0630"/>
<dbReference type="Proteomes" id="UP000199103">
    <property type="component" value="Chromosome I"/>
</dbReference>
<dbReference type="GO" id="GO:0003676">
    <property type="term" value="F:nucleic acid binding"/>
    <property type="evidence" value="ECO:0007669"/>
    <property type="project" value="InterPro"/>
</dbReference>
<dbReference type="InterPro" id="IPR052366">
    <property type="entry name" value="GTP_Pyrophosphokinase"/>
</dbReference>
<dbReference type="EMBL" id="LT629772">
    <property type="protein sequence ID" value="SDS01949.1"/>
    <property type="molecule type" value="Genomic_DNA"/>
</dbReference>
<gene>
    <name evidence="2" type="ORF">SAMN04489812_0630</name>
</gene>